<evidence type="ECO:0000313" key="2">
    <source>
        <dbReference type="EMBL" id="EEF58282.1"/>
    </source>
</evidence>
<dbReference type="Gene3D" id="3.40.630.30">
    <property type="match status" value="1"/>
</dbReference>
<dbReference type="InterPro" id="IPR016181">
    <property type="entry name" value="Acyl_CoA_acyltransferase"/>
</dbReference>
<organism evidence="2 3">
    <name type="scientific">Pedosphaera parvula (strain Ellin514)</name>
    <dbReference type="NCBI Taxonomy" id="320771"/>
    <lineage>
        <taxon>Bacteria</taxon>
        <taxon>Pseudomonadati</taxon>
        <taxon>Verrucomicrobiota</taxon>
        <taxon>Pedosphaerae</taxon>
        <taxon>Pedosphaerales</taxon>
        <taxon>Pedosphaeraceae</taxon>
        <taxon>Pedosphaera</taxon>
    </lineage>
</organism>
<sequence length="170" mass="19378">MFLSLPQPKYTDAFKRLVAEYRLAGETERVTKYAAGETDFSAYLEFLASVAEGRTLPENCAPYHTFWMIQDEDILGVARVRPKLDLEGERYHGHIGYDVLPSQRNKGYGTALLRMTLLEARHLGLNRVVLTCQETNLPSRRVLLKCGAQLIEVIPDLETSFPLCRFEIEL</sequence>
<keyword evidence="3" id="KW-1185">Reference proteome</keyword>
<dbReference type="Proteomes" id="UP000003688">
    <property type="component" value="Unassembled WGS sequence"/>
</dbReference>
<dbReference type="SUPFAM" id="SSF55729">
    <property type="entry name" value="Acyl-CoA N-acyltransferases (Nat)"/>
    <property type="match status" value="1"/>
</dbReference>
<evidence type="ECO:0000259" key="1">
    <source>
        <dbReference type="PROSITE" id="PS51186"/>
    </source>
</evidence>
<dbReference type="Pfam" id="PF00583">
    <property type="entry name" value="Acetyltransf_1"/>
    <property type="match status" value="1"/>
</dbReference>
<keyword evidence="2" id="KW-0808">Transferase</keyword>
<dbReference type="AlphaFoldDB" id="B9XPE2"/>
<dbReference type="InterPro" id="IPR000182">
    <property type="entry name" value="GNAT_dom"/>
</dbReference>
<evidence type="ECO:0000313" key="3">
    <source>
        <dbReference type="Proteomes" id="UP000003688"/>
    </source>
</evidence>
<dbReference type="PANTHER" id="PTHR39173:SF1">
    <property type="entry name" value="ACETYLTRANSFERASE"/>
    <property type="match status" value="1"/>
</dbReference>
<gene>
    <name evidence="2" type="ORF">Cflav_PD1010</name>
</gene>
<dbReference type="PROSITE" id="PS51186">
    <property type="entry name" value="GNAT"/>
    <property type="match status" value="1"/>
</dbReference>
<dbReference type="STRING" id="320771.Cflav_PD1010"/>
<name>B9XPE2_PEDPL</name>
<dbReference type="EMBL" id="ABOX02000046">
    <property type="protein sequence ID" value="EEF58282.1"/>
    <property type="molecule type" value="Genomic_DNA"/>
</dbReference>
<proteinExistence type="predicted"/>
<protein>
    <submittedName>
        <fullName evidence="2">GCN5-related N-acetyltransferase</fullName>
    </submittedName>
</protein>
<dbReference type="PANTHER" id="PTHR39173">
    <property type="entry name" value="ACETYLTRANSFERASE"/>
    <property type="match status" value="1"/>
</dbReference>
<dbReference type="CDD" id="cd04301">
    <property type="entry name" value="NAT_SF"/>
    <property type="match status" value="1"/>
</dbReference>
<dbReference type="OrthoDB" id="9797989at2"/>
<dbReference type="GO" id="GO:0016747">
    <property type="term" value="F:acyltransferase activity, transferring groups other than amino-acyl groups"/>
    <property type="evidence" value="ECO:0007669"/>
    <property type="project" value="InterPro"/>
</dbReference>
<reference evidence="2 3" key="1">
    <citation type="journal article" date="2011" name="J. Bacteriol.">
        <title>Genome sequence of 'Pedosphaera parvula' Ellin514, an aerobic Verrucomicrobial isolate from pasture soil.</title>
        <authorList>
            <person name="Kant R."/>
            <person name="van Passel M.W."/>
            <person name="Sangwan P."/>
            <person name="Palva A."/>
            <person name="Lucas S."/>
            <person name="Copeland A."/>
            <person name="Lapidus A."/>
            <person name="Glavina Del Rio T."/>
            <person name="Dalin E."/>
            <person name="Tice H."/>
            <person name="Bruce D."/>
            <person name="Goodwin L."/>
            <person name="Pitluck S."/>
            <person name="Chertkov O."/>
            <person name="Larimer F.W."/>
            <person name="Land M.L."/>
            <person name="Hauser L."/>
            <person name="Brettin T.S."/>
            <person name="Detter J.C."/>
            <person name="Han S."/>
            <person name="de Vos W.M."/>
            <person name="Janssen P.H."/>
            <person name="Smidt H."/>
        </authorList>
    </citation>
    <scope>NUCLEOTIDE SEQUENCE [LARGE SCALE GENOMIC DNA]</scope>
    <source>
        <strain evidence="2 3">Ellin514</strain>
    </source>
</reference>
<feature type="domain" description="N-acetyltransferase" evidence="1">
    <location>
        <begin position="30"/>
        <end position="170"/>
    </location>
</feature>
<dbReference type="RefSeq" id="WP_007417678.1">
    <property type="nucleotide sequence ID" value="NZ_ABOX02000046.1"/>
</dbReference>
<comment type="caution">
    <text evidence="2">The sequence shown here is derived from an EMBL/GenBank/DDBJ whole genome shotgun (WGS) entry which is preliminary data.</text>
</comment>
<accession>B9XPE2</accession>